<keyword evidence="3" id="KW-1185">Reference proteome</keyword>
<dbReference type="Gene3D" id="3.10.310.70">
    <property type="match status" value="1"/>
</dbReference>
<dbReference type="SUPFAM" id="SSF51338">
    <property type="entry name" value="Composite domain of metallo-dependent hydrolases"/>
    <property type="match status" value="1"/>
</dbReference>
<dbReference type="RefSeq" id="WP_008712664.1">
    <property type="nucleotide sequence ID" value="NZ_CABKQM010000008.1"/>
</dbReference>
<dbReference type="CDD" id="cd01300">
    <property type="entry name" value="YtcJ_like"/>
    <property type="match status" value="1"/>
</dbReference>
<evidence type="ECO:0000313" key="3">
    <source>
        <dbReference type="Proteomes" id="UP001205919"/>
    </source>
</evidence>
<sequence>MKDAILVKGKVWTGEKSRRFCEAFFAEEGVITYVGDFSDAKRYAEGKDYRLYDYGENLLMPGMTDAHIHATAYAKQDLYVNLSGVNSLDEIKPLLLAKAKEVPSGEWIRAINFNETLWNDPRKPDIDFIDSLGLKNPIIISRYCGHFHAVNTIALKKSGLWEKNDVNIARKEDGSHLGQLTEGAAGPLIEAAAKIYETPEYVTKLIENSCLKLASEGITAVHACDAPSYALGEDLYACQSLYESGRLPIRWACYHDQLPNYNIKSGFGNEMLFFAGLKLFADGTLGGRTCAMREDFSDDHGNMGLLNHSDEEMRSLLIEAQKRGINVQIHAIGDRALEQTIDSINYVTALLGEPSAPYRINHAIVCPEDLLQKIRRSRVTIDLQPIQAHTDRGMTPFRVGRERMKTCYAFKSLYDSAYTVTGSSDAPIEDPNPWLGIWAAVNMTEMDGTPLEAFNRDECLSIDEALNIYTANPWKALGKGEKAGTISLGKFADFTVVDGDPFALNKSDLRCVTHLATFVGGKMVWSK</sequence>
<name>A0AAW5K6K8_9BACT</name>
<evidence type="ECO:0000259" key="1">
    <source>
        <dbReference type="Pfam" id="PF07969"/>
    </source>
</evidence>
<dbReference type="PANTHER" id="PTHR22642:SF2">
    <property type="entry name" value="PROTEIN LONG AFTER FAR-RED 3"/>
    <property type="match status" value="1"/>
</dbReference>
<protein>
    <submittedName>
        <fullName evidence="2">Amidohydrolase</fullName>
    </submittedName>
</protein>
<proteinExistence type="predicted"/>
<dbReference type="InterPro" id="IPR032466">
    <property type="entry name" value="Metal_Hydrolase"/>
</dbReference>
<gene>
    <name evidence="2" type="ORF">NE630_05615</name>
</gene>
<dbReference type="EMBL" id="JANFYT010000009">
    <property type="protein sequence ID" value="MCQ4813907.1"/>
    <property type="molecule type" value="Genomic_DNA"/>
</dbReference>
<dbReference type="InterPro" id="IPR013108">
    <property type="entry name" value="Amidohydro_3"/>
</dbReference>
<dbReference type="Pfam" id="PF07969">
    <property type="entry name" value="Amidohydro_3"/>
    <property type="match status" value="1"/>
</dbReference>
<organism evidence="2 3">
    <name type="scientific">Cloacibacillus evryensis</name>
    <dbReference type="NCBI Taxonomy" id="508460"/>
    <lineage>
        <taxon>Bacteria</taxon>
        <taxon>Thermotogati</taxon>
        <taxon>Synergistota</taxon>
        <taxon>Synergistia</taxon>
        <taxon>Synergistales</taxon>
        <taxon>Synergistaceae</taxon>
        <taxon>Cloacibacillus</taxon>
    </lineage>
</organism>
<dbReference type="AlphaFoldDB" id="A0AAW5K6K8"/>
<dbReference type="SUPFAM" id="SSF51556">
    <property type="entry name" value="Metallo-dependent hydrolases"/>
    <property type="match status" value="1"/>
</dbReference>
<dbReference type="GO" id="GO:0016810">
    <property type="term" value="F:hydrolase activity, acting on carbon-nitrogen (but not peptide) bonds"/>
    <property type="evidence" value="ECO:0007669"/>
    <property type="project" value="InterPro"/>
</dbReference>
<reference evidence="2 3" key="1">
    <citation type="submission" date="2022-06" db="EMBL/GenBank/DDBJ databases">
        <title>Isolation of gut microbiota from human fecal samples.</title>
        <authorList>
            <person name="Pamer E.G."/>
            <person name="Barat B."/>
            <person name="Waligurski E."/>
            <person name="Medina S."/>
            <person name="Paddock L."/>
            <person name="Mostad J."/>
        </authorList>
    </citation>
    <scope>NUCLEOTIDE SEQUENCE [LARGE SCALE GENOMIC DNA]</scope>
    <source>
        <strain evidence="2 3">DFI.9.90</strain>
    </source>
</reference>
<dbReference type="Proteomes" id="UP001205919">
    <property type="component" value="Unassembled WGS sequence"/>
</dbReference>
<evidence type="ECO:0000313" key="2">
    <source>
        <dbReference type="EMBL" id="MCQ4813907.1"/>
    </source>
</evidence>
<dbReference type="Gene3D" id="3.20.20.140">
    <property type="entry name" value="Metal-dependent hydrolases"/>
    <property type="match status" value="1"/>
</dbReference>
<dbReference type="PANTHER" id="PTHR22642">
    <property type="entry name" value="IMIDAZOLONEPROPIONASE"/>
    <property type="match status" value="1"/>
</dbReference>
<accession>A0AAW5K6K8</accession>
<dbReference type="InterPro" id="IPR011059">
    <property type="entry name" value="Metal-dep_hydrolase_composite"/>
</dbReference>
<dbReference type="InterPro" id="IPR033932">
    <property type="entry name" value="YtcJ-like"/>
</dbReference>
<dbReference type="Gene3D" id="2.30.40.10">
    <property type="entry name" value="Urease, subunit C, domain 1"/>
    <property type="match status" value="1"/>
</dbReference>
<comment type="caution">
    <text evidence="2">The sequence shown here is derived from an EMBL/GenBank/DDBJ whole genome shotgun (WGS) entry which is preliminary data.</text>
</comment>
<feature type="domain" description="Amidohydrolase 3" evidence="1">
    <location>
        <begin position="56"/>
        <end position="524"/>
    </location>
</feature>